<dbReference type="eggNOG" id="COG3116">
    <property type="taxonomic scope" value="Bacteria"/>
</dbReference>
<name>A1AU68_PELPD</name>
<reference evidence="11 12" key="1">
    <citation type="submission" date="2006-10" db="EMBL/GenBank/DDBJ databases">
        <title>Complete sequence of chromosome of Pelobacter propionicus DSM 2379.</title>
        <authorList>
            <consortium name="US DOE Joint Genome Institute"/>
            <person name="Copeland A."/>
            <person name="Lucas S."/>
            <person name="Lapidus A."/>
            <person name="Barry K."/>
            <person name="Detter J.C."/>
            <person name="Glavina del Rio T."/>
            <person name="Hammon N."/>
            <person name="Israni S."/>
            <person name="Dalin E."/>
            <person name="Tice H."/>
            <person name="Pitluck S."/>
            <person name="Saunders E."/>
            <person name="Brettin T."/>
            <person name="Bruce D."/>
            <person name="Han C."/>
            <person name="Tapia R."/>
            <person name="Schmutz J."/>
            <person name="Larimer F."/>
            <person name="Land M."/>
            <person name="Hauser L."/>
            <person name="Kyrpides N."/>
            <person name="Kim E."/>
            <person name="Lovley D."/>
            <person name="Richardson P."/>
        </authorList>
    </citation>
    <scope>NUCLEOTIDE SEQUENCE [LARGE SCALE GENOMIC DNA]</scope>
    <source>
        <strain evidence="12">DSM 2379 / NBRC 103807 / OttBd1</strain>
    </source>
</reference>
<evidence type="ECO:0000256" key="6">
    <source>
        <dbReference type="ARBA" id="ARBA00023136"/>
    </source>
</evidence>
<dbReference type="Pfam" id="PF04977">
    <property type="entry name" value="DivIC"/>
    <property type="match status" value="1"/>
</dbReference>
<evidence type="ECO:0000256" key="4">
    <source>
        <dbReference type="ARBA" id="ARBA00022692"/>
    </source>
</evidence>
<evidence type="ECO:0000256" key="5">
    <source>
        <dbReference type="ARBA" id="ARBA00022989"/>
    </source>
</evidence>
<dbReference type="AlphaFoldDB" id="A1AU68"/>
<dbReference type="STRING" id="338966.Ppro_3296"/>
<dbReference type="GO" id="GO:0051301">
    <property type="term" value="P:cell division"/>
    <property type="evidence" value="ECO:0007669"/>
    <property type="project" value="UniProtKB-KW"/>
</dbReference>
<dbReference type="InterPro" id="IPR011922">
    <property type="entry name" value="Cell_div_FtsL"/>
</dbReference>
<evidence type="ECO:0000256" key="2">
    <source>
        <dbReference type="ARBA" id="ARBA00022475"/>
    </source>
</evidence>
<comment type="subcellular location">
    <subcellularLocation>
        <location evidence="1">Cell membrane</location>
        <topology evidence="1">Single-pass type II membrane protein</topology>
    </subcellularLocation>
</comment>
<evidence type="ECO:0000256" key="10">
    <source>
        <dbReference type="SAM" id="Phobius"/>
    </source>
</evidence>
<protein>
    <recommendedName>
        <fullName evidence="8">Cell division protein FtsL</fullName>
    </recommendedName>
</protein>
<sequence length="113" mass="12665">MSQAKTEYGKVAAPRAIGGAGLSIQRLDMFRSLMVGMVLLTIVSVFHVWSRFKLIDLNLEIAEISRQLKDAEQEQKRLKLEVASLRTPSRIETIAKDELGMALPTEQQVIIVK</sequence>
<feature type="coiled-coil region" evidence="9">
    <location>
        <begin position="54"/>
        <end position="81"/>
    </location>
</feature>
<accession>A1AU68</accession>
<dbReference type="GO" id="GO:0005886">
    <property type="term" value="C:plasma membrane"/>
    <property type="evidence" value="ECO:0007669"/>
    <property type="project" value="UniProtKB-SubCell"/>
</dbReference>
<gene>
    <name evidence="11" type="ordered locus">Ppro_3296</name>
</gene>
<evidence type="ECO:0000313" key="12">
    <source>
        <dbReference type="Proteomes" id="UP000006732"/>
    </source>
</evidence>
<evidence type="ECO:0000256" key="7">
    <source>
        <dbReference type="ARBA" id="ARBA00023306"/>
    </source>
</evidence>
<dbReference type="KEGG" id="ppd:Ppro_3296"/>
<keyword evidence="5 10" id="KW-1133">Transmembrane helix</keyword>
<dbReference type="HOGENOM" id="CLU_172456_0_0_7"/>
<dbReference type="Proteomes" id="UP000006732">
    <property type="component" value="Chromosome"/>
</dbReference>
<evidence type="ECO:0000256" key="9">
    <source>
        <dbReference type="SAM" id="Coils"/>
    </source>
</evidence>
<evidence type="ECO:0000256" key="3">
    <source>
        <dbReference type="ARBA" id="ARBA00022618"/>
    </source>
</evidence>
<keyword evidence="4 10" id="KW-0812">Transmembrane</keyword>
<dbReference type="HAMAP" id="MF_00910">
    <property type="entry name" value="FtsL"/>
    <property type="match status" value="1"/>
</dbReference>
<evidence type="ECO:0000256" key="1">
    <source>
        <dbReference type="ARBA" id="ARBA00004401"/>
    </source>
</evidence>
<dbReference type="InterPro" id="IPR007060">
    <property type="entry name" value="FtsL/DivIC"/>
</dbReference>
<evidence type="ECO:0000256" key="8">
    <source>
        <dbReference type="NCBIfam" id="TIGR02209"/>
    </source>
</evidence>
<keyword evidence="6 10" id="KW-0472">Membrane</keyword>
<keyword evidence="9" id="KW-0175">Coiled coil</keyword>
<dbReference type="EMBL" id="CP000482">
    <property type="protein sequence ID" value="ABL00889.1"/>
    <property type="molecule type" value="Genomic_DNA"/>
</dbReference>
<organism evidence="11 12">
    <name type="scientific">Pelobacter propionicus (strain DSM 2379 / NBRC 103807 / OttBd1)</name>
    <dbReference type="NCBI Taxonomy" id="338966"/>
    <lineage>
        <taxon>Bacteria</taxon>
        <taxon>Pseudomonadati</taxon>
        <taxon>Thermodesulfobacteriota</taxon>
        <taxon>Desulfuromonadia</taxon>
        <taxon>Desulfuromonadales</taxon>
        <taxon>Desulfuromonadaceae</taxon>
        <taxon>Pelobacter</taxon>
    </lineage>
</organism>
<proteinExistence type="inferred from homology"/>
<dbReference type="RefSeq" id="WP_011737106.1">
    <property type="nucleotide sequence ID" value="NC_008609.1"/>
</dbReference>
<feature type="transmembrane region" description="Helical" evidence="10">
    <location>
        <begin position="29"/>
        <end position="49"/>
    </location>
</feature>
<evidence type="ECO:0000313" key="11">
    <source>
        <dbReference type="EMBL" id="ABL00889.1"/>
    </source>
</evidence>
<keyword evidence="3" id="KW-0132">Cell division</keyword>
<dbReference type="OrthoDB" id="5520672at2"/>
<dbReference type="NCBIfam" id="TIGR02209">
    <property type="entry name" value="ftsL_broad"/>
    <property type="match status" value="1"/>
</dbReference>
<keyword evidence="12" id="KW-1185">Reference proteome</keyword>
<keyword evidence="2" id="KW-1003">Cell membrane</keyword>
<keyword evidence="7" id="KW-0131">Cell cycle</keyword>